<proteinExistence type="inferred from homology"/>
<feature type="repeat" description="Solcar" evidence="10">
    <location>
        <begin position="210"/>
        <end position="297"/>
    </location>
</feature>
<dbReference type="InterPro" id="IPR002067">
    <property type="entry name" value="MCP"/>
</dbReference>
<accession>A0A0E9NF92</accession>
<keyword evidence="3 11" id="KW-0813">Transport</keyword>
<dbReference type="PROSITE" id="PS50920">
    <property type="entry name" value="SOLCAR"/>
    <property type="match status" value="3"/>
</dbReference>
<comment type="caution">
    <text evidence="13">The sequence shown here is derived from an EMBL/GenBank/DDBJ whole genome shotgun (WGS) entry which is preliminary data.</text>
</comment>
<organism evidence="13 14">
    <name type="scientific">Saitoella complicata (strain BCRC 22490 / CBS 7301 / JCM 7358 / NBRC 10748 / NRRL Y-17804)</name>
    <dbReference type="NCBI Taxonomy" id="698492"/>
    <lineage>
        <taxon>Eukaryota</taxon>
        <taxon>Fungi</taxon>
        <taxon>Dikarya</taxon>
        <taxon>Ascomycota</taxon>
        <taxon>Taphrinomycotina</taxon>
        <taxon>Taphrinomycotina incertae sedis</taxon>
        <taxon>Saitoella</taxon>
    </lineage>
</organism>
<feature type="region of interest" description="Disordered" evidence="12">
    <location>
        <begin position="1"/>
        <end position="20"/>
    </location>
</feature>
<feature type="repeat" description="Solcar" evidence="10">
    <location>
        <begin position="310"/>
        <end position="399"/>
    </location>
</feature>
<feature type="compositionally biased region" description="Polar residues" evidence="12">
    <location>
        <begin position="65"/>
        <end position="74"/>
    </location>
</feature>
<evidence type="ECO:0000256" key="4">
    <source>
        <dbReference type="ARBA" id="ARBA00022692"/>
    </source>
</evidence>
<comment type="subcellular location">
    <subcellularLocation>
        <location evidence="1">Mitochondrion inner membrane</location>
        <topology evidence="1">Multi-pass membrane protein</topology>
    </subcellularLocation>
</comment>
<evidence type="ECO:0000256" key="8">
    <source>
        <dbReference type="ARBA" id="ARBA00023128"/>
    </source>
</evidence>
<protein>
    <recommendedName>
        <fullName evidence="15">Mitochondrial thiamine pyrophosphate carrier 1</fullName>
    </recommendedName>
</protein>
<evidence type="ECO:0000313" key="13">
    <source>
        <dbReference type="EMBL" id="GAO48483.1"/>
    </source>
</evidence>
<dbReference type="InterPro" id="IPR018108">
    <property type="entry name" value="MCP_transmembrane"/>
</dbReference>
<gene>
    <name evidence="13" type="ORF">G7K_2656-t1</name>
</gene>
<evidence type="ECO:0000256" key="6">
    <source>
        <dbReference type="ARBA" id="ARBA00022792"/>
    </source>
</evidence>
<evidence type="ECO:0000256" key="9">
    <source>
        <dbReference type="ARBA" id="ARBA00023136"/>
    </source>
</evidence>
<dbReference type="OMA" id="AFYNGMG"/>
<evidence type="ECO:0000256" key="11">
    <source>
        <dbReference type="RuleBase" id="RU000488"/>
    </source>
</evidence>
<dbReference type="InterPro" id="IPR023395">
    <property type="entry name" value="MCP_dom_sf"/>
</dbReference>
<keyword evidence="14" id="KW-1185">Reference proteome</keyword>
<dbReference type="GO" id="GO:0005743">
    <property type="term" value="C:mitochondrial inner membrane"/>
    <property type="evidence" value="ECO:0007669"/>
    <property type="project" value="UniProtKB-SubCell"/>
</dbReference>
<reference evidence="13 14" key="2">
    <citation type="journal article" date="2014" name="J. Gen. Appl. Microbiol.">
        <title>The early diverging ascomycetous budding yeast Saitoella complicata has three histone deacetylases belonging to the Clr6, Hos2, and Rpd3 lineages.</title>
        <authorList>
            <person name="Nishida H."/>
            <person name="Matsumoto T."/>
            <person name="Kondo S."/>
            <person name="Hamamoto M."/>
            <person name="Yoshikawa H."/>
        </authorList>
    </citation>
    <scope>NUCLEOTIDE SEQUENCE [LARGE SCALE GENOMIC DNA]</scope>
    <source>
        <strain evidence="13 14">NRRL Y-17804</strain>
    </source>
</reference>
<keyword evidence="6" id="KW-0999">Mitochondrion inner membrane</keyword>
<evidence type="ECO:0000256" key="7">
    <source>
        <dbReference type="ARBA" id="ARBA00022989"/>
    </source>
</evidence>
<comment type="similarity">
    <text evidence="2 11">Belongs to the mitochondrial carrier (TC 2.A.29) family.</text>
</comment>
<keyword evidence="9 10" id="KW-0472">Membrane</keyword>
<dbReference type="Gene3D" id="1.50.40.10">
    <property type="entry name" value="Mitochondrial carrier domain"/>
    <property type="match status" value="1"/>
</dbReference>
<dbReference type="EMBL" id="BACD03000015">
    <property type="protein sequence ID" value="GAO48483.1"/>
    <property type="molecule type" value="Genomic_DNA"/>
</dbReference>
<dbReference type="GO" id="GO:0015215">
    <property type="term" value="F:nucleotide transmembrane transporter activity"/>
    <property type="evidence" value="ECO:0007669"/>
    <property type="project" value="UniProtKB-ARBA"/>
</dbReference>
<evidence type="ECO:0000313" key="14">
    <source>
        <dbReference type="Proteomes" id="UP000033140"/>
    </source>
</evidence>
<evidence type="ECO:0000256" key="10">
    <source>
        <dbReference type="PROSITE-ProRule" id="PRU00282"/>
    </source>
</evidence>
<dbReference type="PRINTS" id="PR00926">
    <property type="entry name" value="MITOCARRIER"/>
</dbReference>
<keyword evidence="4 10" id="KW-0812">Transmembrane</keyword>
<keyword evidence="5" id="KW-0677">Repeat</keyword>
<evidence type="ECO:0000256" key="1">
    <source>
        <dbReference type="ARBA" id="ARBA00004448"/>
    </source>
</evidence>
<dbReference type="AlphaFoldDB" id="A0A0E9NF92"/>
<dbReference type="SUPFAM" id="SSF103506">
    <property type="entry name" value="Mitochondrial carrier"/>
    <property type="match status" value="1"/>
</dbReference>
<feature type="repeat" description="Solcar" evidence="10">
    <location>
        <begin position="102"/>
        <end position="203"/>
    </location>
</feature>
<evidence type="ECO:0000256" key="12">
    <source>
        <dbReference type="SAM" id="MobiDB-lite"/>
    </source>
</evidence>
<dbReference type="Proteomes" id="UP000033140">
    <property type="component" value="Unassembled WGS sequence"/>
</dbReference>
<dbReference type="Pfam" id="PF00153">
    <property type="entry name" value="Mito_carr"/>
    <property type="match status" value="3"/>
</dbReference>
<evidence type="ECO:0000256" key="3">
    <source>
        <dbReference type="ARBA" id="ARBA00022448"/>
    </source>
</evidence>
<sequence length="435" mass="48650">MTLWQNLSLGSQSTGSNFTRSHLSNRGAELIHQRKASGLLLLRSASDRVCGPSVSLFKYRLHTPMSPSSDAAQHTTEHRNTPTHLSYPSHTLRDKLAYLRFSKDVNNTIAGASAGLTSAVIVCPLDVVKTRLQAQGGLQAEISRRHPVDGMTAIRYQGMIPSLKRIWHEEGVRGMYRGLGPTVLGYLPTWAAYFTIYEKCKVWYGDRLESPWMSHIASALTAGASSTALTNPIWVVKTRLMTQSKHTPWHYNSTPDAIRRMYQDEGIRTFYRGLGPSLLGVTHVAVQFPLYEQFKVWISQWQGNADGVEPGSGAILAASSISKIIASAVTYPHEIIRTRLQTQTKGDKSAKYRGVIQAVRKVYLEEGWRSFYTGMGVNMFRTVPSSALTIWTYELIAKKLETWSKSFDEDEEDWEDATVYPAITIISMLAKSARI</sequence>
<keyword evidence="7" id="KW-1133">Transmembrane helix</keyword>
<dbReference type="PANTHER" id="PTHR45683">
    <property type="entry name" value="MITOCHONDRIAL NICOTINAMIDE ADENINE DINUCLEOTIDE TRANSPORTER 1-RELATED-RELATED"/>
    <property type="match status" value="1"/>
</dbReference>
<evidence type="ECO:0000256" key="2">
    <source>
        <dbReference type="ARBA" id="ARBA00006375"/>
    </source>
</evidence>
<evidence type="ECO:0008006" key="15">
    <source>
        <dbReference type="Google" id="ProtNLM"/>
    </source>
</evidence>
<reference evidence="13 14" key="1">
    <citation type="journal article" date="2011" name="J. Gen. Appl. Microbiol.">
        <title>Draft genome sequencing of the enigmatic yeast Saitoella complicata.</title>
        <authorList>
            <person name="Nishida H."/>
            <person name="Hamamoto M."/>
            <person name="Sugiyama J."/>
        </authorList>
    </citation>
    <scope>NUCLEOTIDE SEQUENCE [LARGE SCALE GENOMIC DNA]</scope>
    <source>
        <strain evidence="13 14">NRRL Y-17804</strain>
    </source>
</reference>
<feature type="region of interest" description="Disordered" evidence="12">
    <location>
        <begin position="65"/>
        <end position="87"/>
    </location>
</feature>
<evidence type="ECO:0000256" key="5">
    <source>
        <dbReference type="ARBA" id="ARBA00022737"/>
    </source>
</evidence>
<dbReference type="FunFam" id="1.50.40.10:FF:000075">
    <property type="entry name" value="Nicotinamide adenine dinucleotide transporter 2, mitochondrial"/>
    <property type="match status" value="1"/>
</dbReference>
<keyword evidence="8" id="KW-0496">Mitochondrion</keyword>
<dbReference type="InterPro" id="IPR044712">
    <property type="entry name" value="SLC25A32-like"/>
</dbReference>
<name>A0A0E9NF92_SAICN</name>
<reference evidence="13 14" key="3">
    <citation type="journal article" date="2015" name="Genome Announc.">
        <title>Draft Genome Sequence of the Archiascomycetous Yeast Saitoella complicata.</title>
        <authorList>
            <person name="Yamauchi K."/>
            <person name="Kondo S."/>
            <person name="Hamamoto M."/>
            <person name="Takahashi Y."/>
            <person name="Ogura Y."/>
            <person name="Hayashi T."/>
            <person name="Nishida H."/>
        </authorList>
    </citation>
    <scope>NUCLEOTIDE SEQUENCE [LARGE SCALE GENOMIC DNA]</scope>
    <source>
        <strain evidence="13 14">NRRL Y-17804</strain>
    </source>
</reference>